<evidence type="ECO:0000259" key="6">
    <source>
        <dbReference type="Pfam" id="PF01835"/>
    </source>
</evidence>
<dbReference type="GO" id="GO:0004866">
    <property type="term" value="F:endopeptidase inhibitor activity"/>
    <property type="evidence" value="ECO:0007669"/>
    <property type="project" value="InterPro"/>
</dbReference>
<evidence type="ECO:0000256" key="2">
    <source>
        <dbReference type="ARBA" id="ARBA00023180"/>
    </source>
</evidence>
<comment type="function">
    <text evidence="3">Binds covalently through a thioester bond to the pathogen surface resulting in pathogen clearance.</text>
</comment>
<dbReference type="InterPro" id="IPR050473">
    <property type="entry name" value="A2M/Complement_sys"/>
</dbReference>
<dbReference type="InterPro" id="IPR002890">
    <property type="entry name" value="MG2"/>
</dbReference>
<evidence type="ECO:0000259" key="7">
    <source>
        <dbReference type="Pfam" id="PF17791"/>
    </source>
</evidence>
<dbReference type="InterPro" id="IPR041555">
    <property type="entry name" value="MG3"/>
</dbReference>
<feature type="domain" description="Macroglobulin" evidence="7">
    <location>
        <begin position="108"/>
        <end position="156"/>
    </location>
</feature>
<protein>
    <recommendedName>
        <fullName evidence="5">TEP1-F</fullName>
    </recommendedName>
</protein>
<organism evidence="8 9">
    <name type="scientific">Amphibalanus amphitrite</name>
    <name type="common">Striped barnacle</name>
    <name type="synonym">Balanus amphitrite</name>
    <dbReference type="NCBI Taxonomy" id="1232801"/>
    <lineage>
        <taxon>Eukaryota</taxon>
        <taxon>Metazoa</taxon>
        <taxon>Ecdysozoa</taxon>
        <taxon>Arthropoda</taxon>
        <taxon>Crustacea</taxon>
        <taxon>Multicrustacea</taxon>
        <taxon>Cirripedia</taxon>
        <taxon>Thoracica</taxon>
        <taxon>Thoracicalcarea</taxon>
        <taxon>Balanomorpha</taxon>
        <taxon>Balanoidea</taxon>
        <taxon>Balanidae</taxon>
        <taxon>Amphibalaninae</taxon>
        <taxon>Amphibalanus</taxon>
    </lineage>
</organism>
<evidence type="ECO:0000256" key="4">
    <source>
        <dbReference type="ARBA" id="ARBA00063781"/>
    </source>
</evidence>
<feature type="domain" description="Macroglobulin" evidence="6">
    <location>
        <begin position="14"/>
        <end position="106"/>
    </location>
</feature>
<dbReference type="OrthoDB" id="6348147at2759"/>
<dbReference type="EMBL" id="VIIS01001905">
    <property type="protein sequence ID" value="KAF0291133.1"/>
    <property type="molecule type" value="Genomic_DNA"/>
</dbReference>
<evidence type="ECO:0000256" key="3">
    <source>
        <dbReference type="ARBA" id="ARBA00057615"/>
    </source>
</evidence>
<evidence type="ECO:0000256" key="1">
    <source>
        <dbReference type="ARBA" id="ARBA00022729"/>
    </source>
</evidence>
<dbReference type="Gene3D" id="2.60.40.1930">
    <property type="match status" value="1"/>
</dbReference>
<dbReference type="Pfam" id="PF17791">
    <property type="entry name" value="MG3"/>
    <property type="match status" value="1"/>
</dbReference>
<sequence>MPPVSLKSETFLTLVQTDKSKYQPGQKVLFRVVTLRVSQDLTALSNDLNEVWITTPDNIRVAQWKNVKTNTGMVQLELQLTEEPPLGSWTIHVKTAHDTYTKGFTVEEYVLPTFELDIDVPKAIQPGDKTLTVKVCAKYTFGKPLISANVSINTTTSRSWYYGYYQNPDPRKEFYDYQFSDEQGCALFDLLVSKISSGQQSFWGENTVIITIDVEEQGTGLRQVEVKHVSEPNRFSDHFWNTRRKGGS</sequence>
<dbReference type="AlphaFoldDB" id="A0A6A4VBR9"/>
<dbReference type="PANTHER" id="PTHR11412">
    <property type="entry name" value="MACROGLOBULIN / COMPLEMENT"/>
    <property type="match status" value="1"/>
</dbReference>
<evidence type="ECO:0000313" key="9">
    <source>
        <dbReference type="Proteomes" id="UP000440578"/>
    </source>
</evidence>
<dbReference type="FunFam" id="2.60.40.1930:FF:000001">
    <property type="entry name" value="CD109 isoform 3"/>
    <property type="match status" value="1"/>
</dbReference>
<keyword evidence="1" id="KW-0732">Signal</keyword>
<name>A0A6A4VBR9_AMPAM</name>
<accession>A0A6A4VBR9</accession>
<gene>
    <name evidence="8" type="primary">Mug1_1</name>
    <name evidence="8" type="ORF">FJT64_010716</name>
</gene>
<dbReference type="PANTHER" id="PTHR11412:SF171">
    <property type="entry name" value="PREGNANCY ZONE PROTEIN-LIKE PROTEIN"/>
    <property type="match status" value="1"/>
</dbReference>
<dbReference type="Gene3D" id="2.60.40.1940">
    <property type="match status" value="1"/>
</dbReference>
<dbReference type="Proteomes" id="UP000440578">
    <property type="component" value="Unassembled WGS sequence"/>
</dbReference>
<comment type="subunit">
    <text evidence="4">Heterodimer of a TEP1-N chain and an TEP1-C chain non-covalently linked. Forms a complex composed of TEP1-N and TEP1-C heterodimer, LRIM1 and APL1C; the interaction stabilizes TEP1-N and TEP1-C heterodimer, prevents its binding to tissues while circulating in the hemolymph and protects the thioester bond from hydrolysis. Mature TEP1 and to a lesser extent full-length TEP1 interact with SPCLIP1; the interaction is induced by microbial infection.</text>
</comment>
<keyword evidence="9" id="KW-1185">Reference proteome</keyword>
<keyword evidence="2" id="KW-0325">Glycoprotein</keyword>
<evidence type="ECO:0000313" key="8">
    <source>
        <dbReference type="EMBL" id="KAF0291133.1"/>
    </source>
</evidence>
<proteinExistence type="predicted"/>
<dbReference type="Pfam" id="PF01835">
    <property type="entry name" value="MG2"/>
    <property type="match status" value="1"/>
</dbReference>
<evidence type="ECO:0000256" key="5">
    <source>
        <dbReference type="ARBA" id="ARBA00078071"/>
    </source>
</evidence>
<reference evidence="8 9" key="1">
    <citation type="submission" date="2019-07" db="EMBL/GenBank/DDBJ databases">
        <title>Draft genome assembly of a fouling barnacle, Amphibalanus amphitrite (Darwin, 1854): The first reference genome for Thecostraca.</title>
        <authorList>
            <person name="Kim W."/>
        </authorList>
    </citation>
    <scope>NUCLEOTIDE SEQUENCE [LARGE SCALE GENOMIC DNA]</scope>
    <source>
        <strain evidence="8">SNU_AA5</strain>
        <tissue evidence="8">Soma without cirri and trophi</tissue>
    </source>
</reference>
<comment type="caution">
    <text evidence="8">The sequence shown here is derived from an EMBL/GenBank/DDBJ whole genome shotgun (WGS) entry which is preliminary data.</text>
</comment>